<keyword evidence="2" id="KW-1185">Reference proteome</keyword>
<name>A0A317C4V5_9GAMM</name>
<protein>
    <recommendedName>
        <fullName evidence="3">Zinc resistance-associated protein</fullName>
    </recommendedName>
</protein>
<evidence type="ECO:0008006" key="3">
    <source>
        <dbReference type="Google" id="ProtNLM"/>
    </source>
</evidence>
<dbReference type="AlphaFoldDB" id="A0A317C4V5"/>
<evidence type="ECO:0000313" key="1">
    <source>
        <dbReference type="EMBL" id="PWQ93634.1"/>
    </source>
</evidence>
<dbReference type="Gene3D" id="1.20.120.1490">
    <property type="match status" value="1"/>
</dbReference>
<accession>A0A317C4V5</accession>
<comment type="caution">
    <text evidence="1">The sequence shown here is derived from an EMBL/GenBank/DDBJ whole genome shotgun (WGS) entry which is preliminary data.</text>
</comment>
<evidence type="ECO:0000313" key="2">
    <source>
        <dbReference type="Proteomes" id="UP000245506"/>
    </source>
</evidence>
<reference evidence="1 2" key="1">
    <citation type="submission" date="2018-05" db="EMBL/GenBank/DDBJ databases">
        <title>Leucothrix arctica sp. nov., isolated from Arctic seawater.</title>
        <authorList>
            <person name="Choi A."/>
            <person name="Baek K."/>
        </authorList>
    </citation>
    <scope>NUCLEOTIDE SEQUENCE [LARGE SCALE GENOMIC DNA]</scope>
    <source>
        <strain evidence="1 2">IMCC9719</strain>
    </source>
</reference>
<dbReference type="RefSeq" id="WP_109825630.1">
    <property type="nucleotide sequence ID" value="NZ_QGKL01000042.1"/>
</dbReference>
<dbReference type="Proteomes" id="UP000245506">
    <property type="component" value="Unassembled WGS sequence"/>
</dbReference>
<proteinExistence type="predicted"/>
<gene>
    <name evidence="1" type="ORF">DKT75_18640</name>
</gene>
<dbReference type="OrthoDB" id="8908552at2"/>
<organism evidence="1 2">
    <name type="scientific">Leucothrix arctica</name>
    <dbReference type="NCBI Taxonomy" id="1481894"/>
    <lineage>
        <taxon>Bacteria</taxon>
        <taxon>Pseudomonadati</taxon>
        <taxon>Pseudomonadota</taxon>
        <taxon>Gammaproteobacteria</taxon>
        <taxon>Thiotrichales</taxon>
        <taxon>Thiotrichaceae</taxon>
        <taxon>Leucothrix</taxon>
    </lineage>
</organism>
<dbReference type="EMBL" id="QGKL01000042">
    <property type="protein sequence ID" value="PWQ93634.1"/>
    <property type="molecule type" value="Genomic_DNA"/>
</dbReference>
<sequence>MNTFTKIAITVVATASLVVGAGAYAGKKFASGMKGEFLIYKLEKELDLSSEQVDRLEGIRSYMKAKHDSHDHADCKIKLVAMLSEPQLDQAQVLSMLDEKMQTMRDSAPELLGQIAGFTDSLDTEQRSELVEMIESFSGRMHKH</sequence>